<keyword evidence="3" id="KW-0479">Metal-binding</keyword>
<reference evidence="7 8" key="1">
    <citation type="journal article" date="2016" name="Nat. Commun.">
        <title>Thousands of microbial genomes shed light on interconnected biogeochemical processes in an aquifer system.</title>
        <authorList>
            <person name="Anantharaman K."/>
            <person name="Brown C.T."/>
            <person name="Hug L.A."/>
            <person name="Sharon I."/>
            <person name="Castelle C.J."/>
            <person name="Probst A.J."/>
            <person name="Thomas B.C."/>
            <person name="Singh A."/>
            <person name="Wilkins M.J."/>
            <person name="Karaoz U."/>
            <person name="Brodie E.L."/>
            <person name="Williams K.H."/>
            <person name="Hubbard S.S."/>
            <person name="Banfield J.F."/>
        </authorList>
    </citation>
    <scope>NUCLEOTIDE SEQUENCE [LARGE SCALE GENOMIC DNA]</scope>
</reference>
<dbReference type="InterPro" id="IPR043461">
    <property type="entry name" value="LpxH-like"/>
</dbReference>
<accession>A0A1F4Q4W7</accession>
<gene>
    <name evidence="7" type="ORF">A2625_06745</name>
</gene>
<evidence type="ECO:0000256" key="1">
    <source>
        <dbReference type="ARBA" id="ARBA00022475"/>
    </source>
</evidence>
<keyword evidence="5" id="KW-0464">Manganese</keyword>
<dbReference type="GO" id="GO:0008758">
    <property type="term" value="F:UDP-2,3-diacylglucosamine hydrolase activity"/>
    <property type="evidence" value="ECO:0007669"/>
    <property type="project" value="TreeGrafter"/>
</dbReference>
<feature type="domain" description="Calcineurin-like phosphoesterase" evidence="6">
    <location>
        <begin position="398"/>
        <end position="608"/>
    </location>
</feature>
<dbReference type="GO" id="GO:0046872">
    <property type="term" value="F:metal ion binding"/>
    <property type="evidence" value="ECO:0007669"/>
    <property type="project" value="UniProtKB-KW"/>
</dbReference>
<protein>
    <recommendedName>
        <fullName evidence="6">Calcineurin-like phosphoesterase domain-containing protein</fullName>
    </recommendedName>
</protein>
<dbReference type="InterPro" id="IPR004843">
    <property type="entry name" value="Calcineurin-like_PHP"/>
</dbReference>
<keyword evidence="1" id="KW-1003">Cell membrane</keyword>
<dbReference type="GO" id="GO:0009245">
    <property type="term" value="P:lipid A biosynthetic process"/>
    <property type="evidence" value="ECO:0007669"/>
    <property type="project" value="TreeGrafter"/>
</dbReference>
<dbReference type="EMBL" id="METM01000002">
    <property type="protein sequence ID" value="OGB90974.1"/>
    <property type="molecule type" value="Genomic_DNA"/>
</dbReference>
<comment type="caution">
    <text evidence="7">The sequence shown here is derived from an EMBL/GenBank/DDBJ whole genome shotgun (WGS) entry which is preliminary data.</text>
</comment>
<organism evidence="7 8">
    <name type="scientific">candidate division WOR-1 bacterium RIFCSPHIGHO2_01_FULL_53_15</name>
    <dbReference type="NCBI Taxonomy" id="1802564"/>
    <lineage>
        <taxon>Bacteria</taxon>
        <taxon>Bacillati</taxon>
        <taxon>Saganbacteria</taxon>
    </lineage>
</organism>
<proteinExistence type="predicted"/>
<name>A0A1F4Q4W7_UNCSA</name>
<evidence type="ECO:0000256" key="5">
    <source>
        <dbReference type="ARBA" id="ARBA00023211"/>
    </source>
</evidence>
<dbReference type="PANTHER" id="PTHR34990">
    <property type="entry name" value="UDP-2,3-DIACYLGLUCOSAMINE HYDROLASE-RELATED"/>
    <property type="match status" value="1"/>
</dbReference>
<dbReference type="AlphaFoldDB" id="A0A1F4Q4W7"/>
<evidence type="ECO:0000313" key="8">
    <source>
        <dbReference type="Proteomes" id="UP000178724"/>
    </source>
</evidence>
<dbReference type="SUPFAM" id="SSF56300">
    <property type="entry name" value="Metallo-dependent phosphatases"/>
    <property type="match status" value="1"/>
</dbReference>
<dbReference type="Proteomes" id="UP000178724">
    <property type="component" value="Unassembled WGS sequence"/>
</dbReference>
<dbReference type="Pfam" id="PF00149">
    <property type="entry name" value="Metallophos"/>
    <property type="match status" value="1"/>
</dbReference>
<evidence type="ECO:0000256" key="4">
    <source>
        <dbReference type="ARBA" id="ARBA00023136"/>
    </source>
</evidence>
<keyword evidence="2" id="KW-0997">Cell inner membrane</keyword>
<dbReference type="GO" id="GO:0016020">
    <property type="term" value="C:membrane"/>
    <property type="evidence" value="ECO:0007669"/>
    <property type="project" value="GOC"/>
</dbReference>
<dbReference type="InterPro" id="IPR029052">
    <property type="entry name" value="Metallo-depent_PP-like"/>
</dbReference>
<sequence length="681" mass="77140">MLNAALFRHYVPGAERKEYYLTTMPNQTRRMMMAQKIASRCGILGNRLLDYSANMTRIRGLSRTLFTLEQAGQIRITSSRIEYLASSKLPDVITNIMINRKYFGGGKFSTEMFKKACGDLFVARQAVPAYKENPAKSRLSYWIGPPISLLLAAKDIVAGRHFAGKTMAYHERYSPGFLPETYTAERFEPVWREVYRTIAVLAGKAGLVDSLDESNIGIPAMVRDIMIWENDFEFAARGQIDAGDTDGEKRKIKLLLSTLKRYRTARPDGSPVTAGMIKGLEDTLTKYLEDHEAAVDFENKLTRAVKGAKRLTIGELRLLFERSFEYSGDEADPQTGELAKLPPKILDRMAKLGIQLNDQPEIYGQSDTDEVSYLKYLKNSLILTPGLKSLRDEYDITMFVSDIHLQKFQHYNIFELLRFLHTAGRLGATVVLNGDTFDRWRARAAEKILAANRLVLNALNYIKQAVFIIGNHDDFLYAFKDKYLFSKRFPVLEQRYDPATRTFVEHGHLIDAANSGGSKLGEYVTRFLVTPLERLFGKQATKFLEYIGIKLKVEAGSIEDSKVNNIIARIKQKYKEFDDPAAPFSEAKPFNFVMGHIHAPGVAYFYGEVIKALAREPKLAGQVRYFLLPSWLDNEAGAGGVLCLARKKGDPVSPVFISSFIWETMTAEDILRHYSHEPRQL</sequence>
<evidence type="ECO:0000256" key="2">
    <source>
        <dbReference type="ARBA" id="ARBA00022519"/>
    </source>
</evidence>
<evidence type="ECO:0000313" key="7">
    <source>
        <dbReference type="EMBL" id="OGB90974.1"/>
    </source>
</evidence>
<keyword evidence="4" id="KW-0472">Membrane</keyword>
<evidence type="ECO:0000259" key="6">
    <source>
        <dbReference type="Pfam" id="PF00149"/>
    </source>
</evidence>
<dbReference type="Gene3D" id="3.60.21.10">
    <property type="match status" value="1"/>
</dbReference>
<evidence type="ECO:0000256" key="3">
    <source>
        <dbReference type="ARBA" id="ARBA00022723"/>
    </source>
</evidence>